<comment type="caution">
    <text evidence="1">The sequence shown here is derived from an EMBL/GenBank/DDBJ whole genome shotgun (WGS) entry which is preliminary data.</text>
</comment>
<sequence>LWSIFPTAKIIASICKRLEDLYCQKQILQIGNKIKLYNKYMDESLEAFKNKHLDVNLYVIKVADIFNTPELLESLGITVTDVGCIPDDGFVGKNRFAMIWKNSYFMFFKTKIMRRFSN</sequence>
<protein>
    <submittedName>
        <fullName evidence="1">8259_t:CDS:1</fullName>
    </submittedName>
</protein>
<dbReference type="Proteomes" id="UP000789860">
    <property type="component" value="Unassembled WGS sequence"/>
</dbReference>
<organism evidence="1 2">
    <name type="scientific">Scutellospora calospora</name>
    <dbReference type="NCBI Taxonomy" id="85575"/>
    <lineage>
        <taxon>Eukaryota</taxon>
        <taxon>Fungi</taxon>
        <taxon>Fungi incertae sedis</taxon>
        <taxon>Mucoromycota</taxon>
        <taxon>Glomeromycotina</taxon>
        <taxon>Glomeromycetes</taxon>
        <taxon>Diversisporales</taxon>
        <taxon>Gigasporaceae</taxon>
        <taxon>Scutellospora</taxon>
    </lineage>
</organism>
<name>A0ACA9N7R9_9GLOM</name>
<accession>A0ACA9N7R9</accession>
<gene>
    <name evidence="1" type="ORF">SCALOS_LOCUS8209</name>
</gene>
<dbReference type="EMBL" id="CAJVPM010020948">
    <property type="protein sequence ID" value="CAG8637747.1"/>
    <property type="molecule type" value="Genomic_DNA"/>
</dbReference>
<reference evidence="1" key="1">
    <citation type="submission" date="2021-06" db="EMBL/GenBank/DDBJ databases">
        <authorList>
            <person name="Kallberg Y."/>
            <person name="Tangrot J."/>
            <person name="Rosling A."/>
        </authorList>
    </citation>
    <scope>NUCLEOTIDE SEQUENCE</scope>
    <source>
        <strain evidence="1">AU212A</strain>
    </source>
</reference>
<keyword evidence="2" id="KW-1185">Reference proteome</keyword>
<evidence type="ECO:0000313" key="1">
    <source>
        <dbReference type="EMBL" id="CAG8637747.1"/>
    </source>
</evidence>
<evidence type="ECO:0000313" key="2">
    <source>
        <dbReference type="Proteomes" id="UP000789860"/>
    </source>
</evidence>
<proteinExistence type="predicted"/>
<feature type="non-terminal residue" evidence="1">
    <location>
        <position position="1"/>
    </location>
</feature>